<proteinExistence type="predicted"/>
<accession>A0ACB9EC34</accession>
<reference evidence="2" key="1">
    <citation type="journal article" date="2022" name="Mol. Ecol. Resour.">
        <title>The genomes of chicory, endive, great burdock and yacon provide insights into Asteraceae palaeo-polyploidization history and plant inulin production.</title>
        <authorList>
            <person name="Fan W."/>
            <person name="Wang S."/>
            <person name="Wang H."/>
            <person name="Wang A."/>
            <person name="Jiang F."/>
            <person name="Liu H."/>
            <person name="Zhao H."/>
            <person name="Xu D."/>
            <person name="Zhang Y."/>
        </authorList>
    </citation>
    <scope>NUCLEOTIDE SEQUENCE [LARGE SCALE GENOMIC DNA]</scope>
    <source>
        <strain evidence="2">cv. Yunnan</strain>
    </source>
</reference>
<evidence type="ECO:0000313" key="2">
    <source>
        <dbReference type="Proteomes" id="UP001056120"/>
    </source>
</evidence>
<evidence type="ECO:0000313" key="1">
    <source>
        <dbReference type="EMBL" id="KAI3756519.1"/>
    </source>
</evidence>
<reference evidence="1 2" key="2">
    <citation type="journal article" date="2022" name="Mol. Ecol. Resour.">
        <title>The genomes of chicory, endive, great burdock and yacon provide insights into Asteraceae paleo-polyploidization history and plant inulin production.</title>
        <authorList>
            <person name="Fan W."/>
            <person name="Wang S."/>
            <person name="Wang H."/>
            <person name="Wang A."/>
            <person name="Jiang F."/>
            <person name="Liu H."/>
            <person name="Zhao H."/>
            <person name="Xu D."/>
            <person name="Zhang Y."/>
        </authorList>
    </citation>
    <scope>NUCLEOTIDE SEQUENCE [LARGE SCALE GENOMIC DNA]</scope>
    <source>
        <strain evidence="2">cv. Yunnan</strain>
        <tissue evidence="1">Leaves</tissue>
    </source>
</reference>
<dbReference type="Proteomes" id="UP001056120">
    <property type="component" value="Linkage Group LG18"/>
</dbReference>
<name>A0ACB9EC34_9ASTR</name>
<protein>
    <submittedName>
        <fullName evidence="1">Uncharacterized protein</fullName>
    </submittedName>
</protein>
<keyword evidence="2" id="KW-1185">Reference proteome</keyword>
<gene>
    <name evidence="1" type="ORF">L1987_56340</name>
</gene>
<sequence length="112" mass="12795">MFSLMIMMLEIDIMFRFLINSTCSVIHFKIMVSECVHSHEISDLEPSPYHIPSQKVEASSLMINNGVNLGVRLDEYYFAVLNNEAKLAQAFLSNMGFVPLLLVLTKRRAIEQ</sequence>
<comment type="caution">
    <text evidence="1">The sequence shown here is derived from an EMBL/GenBank/DDBJ whole genome shotgun (WGS) entry which is preliminary data.</text>
</comment>
<organism evidence="1 2">
    <name type="scientific">Smallanthus sonchifolius</name>
    <dbReference type="NCBI Taxonomy" id="185202"/>
    <lineage>
        <taxon>Eukaryota</taxon>
        <taxon>Viridiplantae</taxon>
        <taxon>Streptophyta</taxon>
        <taxon>Embryophyta</taxon>
        <taxon>Tracheophyta</taxon>
        <taxon>Spermatophyta</taxon>
        <taxon>Magnoliopsida</taxon>
        <taxon>eudicotyledons</taxon>
        <taxon>Gunneridae</taxon>
        <taxon>Pentapetalae</taxon>
        <taxon>asterids</taxon>
        <taxon>campanulids</taxon>
        <taxon>Asterales</taxon>
        <taxon>Asteraceae</taxon>
        <taxon>Asteroideae</taxon>
        <taxon>Heliantheae alliance</taxon>
        <taxon>Millerieae</taxon>
        <taxon>Smallanthus</taxon>
    </lineage>
</organism>
<dbReference type="EMBL" id="CM042035">
    <property type="protein sequence ID" value="KAI3756519.1"/>
    <property type="molecule type" value="Genomic_DNA"/>
</dbReference>